<dbReference type="STRING" id="7260.B4MMA6"/>
<dbReference type="GO" id="GO:0005886">
    <property type="term" value="C:plasma membrane"/>
    <property type="evidence" value="ECO:0007669"/>
    <property type="project" value="TreeGrafter"/>
</dbReference>
<dbReference type="EMBL" id="CH963847">
    <property type="protein sequence ID" value="EDW73251.1"/>
    <property type="molecule type" value="Genomic_DNA"/>
</dbReference>
<protein>
    <recommendedName>
        <fullName evidence="8">Phosphatidic acid phosphatase type 2/haloperoxidase domain-containing protein</fullName>
    </recommendedName>
</protein>
<dbReference type="SUPFAM" id="SSF48317">
    <property type="entry name" value="Acid phosphatase/Vanadium-dependent haloperoxidase"/>
    <property type="match status" value="1"/>
</dbReference>
<dbReference type="CDD" id="cd03384">
    <property type="entry name" value="PAP2_wunen"/>
    <property type="match status" value="1"/>
</dbReference>
<feature type="transmembrane region" description="Helical" evidence="7">
    <location>
        <begin position="223"/>
        <end position="242"/>
    </location>
</feature>
<dbReference type="InterPro" id="IPR043216">
    <property type="entry name" value="PAP-like"/>
</dbReference>
<dbReference type="Proteomes" id="UP000007798">
    <property type="component" value="Unassembled WGS sequence"/>
</dbReference>
<evidence type="ECO:0000256" key="3">
    <source>
        <dbReference type="ARBA" id="ARBA00022692"/>
    </source>
</evidence>
<dbReference type="InterPro" id="IPR000326">
    <property type="entry name" value="PAP2/HPO"/>
</dbReference>
<feature type="transmembrane region" description="Helical" evidence="7">
    <location>
        <begin position="7"/>
        <end position="27"/>
    </location>
</feature>
<accession>B4MMA6</accession>
<keyword evidence="10" id="KW-1185">Reference proteome</keyword>
<dbReference type="KEGG" id="dwi:6639263"/>
<dbReference type="GO" id="GO:0007165">
    <property type="term" value="P:signal transduction"/>
    <property type="evidence" value="ECO:0007669"/>
    <property type="project" value="TreeGrafter"/>
</dbReference>
<reference evidence="9 10" key="1">
    <citation type="journal article" date="2007" name="Nature">
        <title>Evolution of genes and genomes on the Drosophila phylogeny.</title>
        <authorList>
            <consortium name="Drosophila 12 Genomes Consortium"/>
            <person name="Clark A.G."/>
            <person name="Eisen M.B."/>
            <person name="Smith D.R."/>
            <person name="Bergman C.M."/>
            <person name="Oliver B."/>
            <person name="Markow T.A."/>
            <person name="Kaufman T.C."/>
            <person name="Kellis M."/>
            <person name="Gelbart W."/>
            <person name="Iyer V.N."/>
            <person name="Pollard D.A."/>
            <person name="Sackton T.B."/>
            <person name="Larracuente A.M."/>
            <person name="Singh N.D."/>
            <person name="Abad J.P."/>
            <person name="Abt D.N."/>
            <person name="Adryan B."/>
            <person name="Aguade M."/>
            <person name="Akashi H."/>
            <person name="Anderson W.W."/>
            <person name="Aquadro C.F."/>
            <person name="Ardell D.H."/>
            <person name="Arguello R."/>
            <person name="Artieri C.G."/>
            <person name="Barbash D.A."/>
            <person name="Barker D."/>
            <person name="Barsanti P."/>
            <person name="Batterham P."/>
            <person name="Batzoglou S."/>
            <person name="Begun D."/>
            <person name="Bhutkar A."/>
            <person name="Blanco E."/>
            <person name="Bosak S.A."/>
            <person name="Bradley R.K."/>
            <person name="Brand A.D."/>
            <person name="Brent M.R."/>
            <person name="Brooks A.N."/>
            <person name="Brown R.H."/>
            <person name="Butlin R.K."/>
            <person name="Caggese C."/>
            <person name="Calvi B.R."/>
            <person name="Bernardo de Carvalho A."/>
            <person name="Caspi A."/>
            <person name="Castrezana S."/>
            <person name="Celniker S.E."/>
            <person name="Chang J.L."/>
            <person name="Chapple C."/>
            <person name="Chatterji S."/>
            <person name="Chinwalla A."/>
            <person name="Civetta A."/>
            <person name="Clifton S.W."/>
            <person name="Comeron J.M."/>
            <person name="Costello J.C."/>
            <person name="Coyne J.A."/>
            <person name="Daub J."/>
            <person name="David R.G."/>
            <person name="Delcher A.L."/>
            <person name="Delehaunty K."/>
            <person name="Do C.B."/>
            <person name="Ebling H."/>
            <person name="Edwards K."/>
            <person name="Eickbush T."/>
            <person name="Evans J.D."/>
            <person name="Filipski A."/>
            <person name="Findeiss S."/>
            <person name="Freyhult E."/>
            <person name="Fulton L."/>
            <person name="Fulton R."/>
            <person name="Garcia A.C."/>
            <person name="Gardiner A."/>
            <person name="Garfield D.A."/>
            <person name="Garvin B.E."/>
            <person name="Gibson G."/>
            <person name="Gilbert D."/>
            <person name="Gnerre S."/>
            <person name="Godfrey J."/>
            <person name="Good R."/>
            <person name="Gotea V."/>
            <person name="Gravely B."/>
            <person name="Greenberg A.J."/>
            <person name="Griffiths-Jones S."/>
            <person name="Gross S."/>
            <person name="Guigo R."/>
            <person name="Gustafson E.A."/>
            <person name="Haerty W."/>
            <person name="Hahn M.W."/>
            <person name="Halligan D.L."/>
            <person name="Halpern A.L."/>
            <person name="Halter G.M."/>
            <person name="Han M.V."/>
            <person name="Heger A."/>
            <person name="Hillier L."/>
            <person name="Hinrichs A.S."/>
            <person name="Holmes I."/>
            <person name="Hoskins R.A."/>
            <person name="Hubisz M.J."/>
            <person name="Hultmark D."/>
            <person name="Huntley M.A."/>
            <person name="Jaffe D.B."/>
            <person name="Jagadeeshan S."/>
            <person name="Jeck W.R."/>
            <person name="Johnson J."/>
            <person name="Jones C.D."/>
            <person name="Jordan W.C."/>
            <person name="Karpen G.H."/>
            <person name="Kataoka E."/>
            <person name="Keightley P.D."/>
            <person name="Kheradpour P."/>
            <person name="Kirkness E.F."/>
            <person name="Koerich L.B."/>
            <person name="Kristiansen K."/>
            <person name="Kudrna D."/>
            <person name="Kulathinal R.J."/>
            <person name="Kumar S."/>
            <person name="Kwok R."/>
            <person name="Lander E."/>
            <person name="Langley C.H."/>
            <person name="Lapoint R."/>
            <person name="Lazzaro B.P."/>
            <person name="Lee S.J."/>
            <person name="Levesque L."/>
            <person name="Li R."/>
            <person name="Lin C.F."/>
            <person name="Lin M.F."/>
            <person name="Lindblad-Toh K."/>
            <person name="Llopart A."/>
            <person name="Long M."/>
            <person name="Low L."/>
            <person name="Lozovsky E."/>
            <person name="Lu J."/>
            <person name="Luo M."/>
            <person name="Machado C.A."/>
            <person name="Makalowski W."/>
            <person name="Marzo M."/>
            <person name="Matsuda M."/>
            <person name="Matzkin L."/>
            <person name="McAllister B."/>
            <person name="McBride C.S."/>
            <person name="McKernan B."/>
            <person name="McKernan K."/>
            <person name="Mendez-Lago M."/>
            <person name="Minx P."/>
            <person name="Mollenhauer M.U."/>
            <person name="Montooth K."/>
            <person name="Mount S.M."/>
            <person name="Mu X."/>
            <person name="Myers E."/>
            <person name="Negre B."/>
            <person name="Newfeld S."/>
            <person name="Nielsen R."/>
            <person name="Noor M.A."/>
            <person name="O'Grady P."/>
            <person name="Pachter L."/>
            <person name="Papaceit M."/>
            <person name="Parisi M.J."/>
            <person name="Parisi M."/>
            <person name="Parts L."/>
            <person name="Pedersen J.S."/>
            <person name="Pesole G."/>
            <person name="Phillippy A.M."/>
            <person name="Ponting C.P."/>
            <person name="Pop M."/>
            <person name="Porcelli D."/>
            <person name="Powell J.R."/>
            <person name="Prohaska S."/>
            <person name="Pruitt K."/>
            <person name="Puig M."/>
            <person name="Quesneville H."/>
            <person name="Ram K.R."/>
            <person name="Rand D."/>
            <person name="Rasmussen M.D."/>
            <person name="Reed L.K."/>
            <person name="Reenan R."/>
            <person name="Reily A."/>
            <person name="Remington K.A."/>
            <person name="Rieger T.T."/>
            <person name="Ritchie M.G."/>
            <person name="Robin C."/>
            <person name="Rogers Y.H."/>
            <person name="Rohde C."/>
            <person name="Rozas J."/>
            <person name="Rubenfield M.J."/>
            <person name="Ruiz A."/>
            <person name="Russo S."/>
            <person name="Salzberg S.L."/>
            <person name="Sanchez-Gracia A."/>
            <person name="Saranga D.J."/>
            <person name="Sato H."/>
            <person name="Schaeffer S.W."/>
            <person name="Schatz M.C."/>
            <person name="Schlenke T."/>
            <person name="Schwartz R."/>
            <person name="Segarra C."/>
            <person name="Singh R.S."/>
            <person name="Sirot L."/>
            <person name="Sirota M."/>
            <person name="Sisneros N.B."/>
            <person name="Smith C.D."/>
            <person name="Smith T.F."/>
            <person name="Spieth J."/>
            <person name="Stage D.E."/>
            <person name="Stark A."/>
            <person name="Stephan W."/>
            <person name="Strausberg R.L."/>
            <person name="Strempel S."/>
            <person name="Sturgill D."/>
            <person name="Sutton G."/>
            <person name="Sutton G.G."/>
            <person name="Tao W."/>
            <person name="Teichmann S."/>
            <person name="Tobari Y.N."/>
            <person name="Tomimura Y."/>
            <person name="Tsolas J.M."/>
            <person name="Valente V.L."/>
            <person name="Venter E."/>
            <person name="Venter J.C."/>
            <person name="Vicario S."/>
            <person name="Vieira F.G."/>
            <person name="Vilella A.J."/>
            <person name="Villasante A."/>
            <person name="Walenz B."/>
            <person name="Wang J."/>
            <person name="Wasserman M."/>
            <person name="Watts T."/>
            <person name="Wilson D."/>
            <person name="Wilson R.K."/>
            <person name="Wing R.A."/>
            <person name="Wolfner M.F."/>
            <person name="Wong A."/>
            <person name="Wong G.K."/>
            <person name="Wu C.I."/>
            <person name="Wu G."/>
            <person name="Yamamoto D."/>
            <person name="Yang H.P."/>
            <person name="Yang S.P."/>
            <person name="Yorke J.A."/>
            <person name="Yoshida K."/>
            <person name="Zdobnov E."/>
            <person name="Zhang P."/>
            <person name="Zhang Y."/>
            <person name="Zimin A.V."/>
            <person name="Baldwin J."/>
            <person name="Abdouelleil A."/>
            <person name="Abdulkadir J."/>
            <person name="Abebe A."/>
            <person name="Abera B."/>
            <person name="Abreu J."/>
            <person name="Acer S.C."/>
            <person name="Aftuck L."/>
            <person name="Alexander A."/>
            <person name="An P."/>
            <person name="Anderson E."/>
            <person name="Anderson S."/>
            <person name="Arachi H."/>
            <person name="Azer M."/>
            <person name="Bachantsang P."/>
            <person name="Barry A."/>
            <person name="Bayul T."/>
            <person name="Berlin A."/>
            <person name="Bessette D."/>
            <person name="Bloom T."/>
            <person name="Blye J."/>
            <person name="Boguslavskiy L."/>
            <person name="Bonnet C."/>
            <person name="Boukhgalter B."/>
            <person name="Bourzgui I."/>
            <person name="Brown A."/>
            <person name="Cahill P."/>
            <person name="Channer S."/>
            <person name="Cheshatsang Y."/>
            <person name="Chuda L."/>
            <person name="Citroen M."/>
            <person name="Collymore A."/>
            <person name="Cooke P."/>
            <person name="Costello M."/>
            <person name="D'Aco K."/>
            <person name="Daza R."/>
            <person name="De Haan G."/>
            <person name="DeGray S."/>
            <person name="DeMaso C."/>
            <person name="Dhargay N."/>
            <person name="Dooley K."/>
            <person name="Dooley E."/>
            <person name="Doricent M."/>
            <person name="Dorje P."/>
            <person name="Dorjee K."/>
            <person name="Dupes A."/>
            <person name="Elong R."/>
            <person name="Falk J."/>
            <person name="Farina A."/>
            <person name="Faro S."/>
            <person name="Ferguson D."/>
            <person name="Fisher S."/>
            <person name="Foley C.D."/>
            <person name="Franke A."/>
            <person name="Friedrich D."/>
            <person name="Gadbois L."/>
            <person name="Gearin G."/>
            <person name="Gearin C.R."/>
            <person name="Giannoukos G."/>
            <person name="Goode T."/>
            <person name="Graham J."/>
            <person name="Grandbois E."/>
            <person name="Grewal S."/>
            <person name="Gyaltsen K."/>
            <person name="Hafez N."/>
            <person name="Hagos B."/>
            <person name="Hall J."/>
            <person name="Henson C."/>
            <person name="Hollinger A."/>
            <person name="Honan T."/>
            <person name="Huard M.D."/>
            <person name="Hughes L."/>
            <person name="Hurhula B."/>
            <person name="Husby M.E."/>
            <person name="Kamat A."/>
            <person name="Kanga B."/>
            <person name="Kashin S."/>
            <person name="Khazanovich D."/>
            <person name="Kisner P."/>
            <person name="Lance K."/>
            <person name="Lara M."/>
            <person name="Lee W."/>
            <person name="Lennon N."/>
            <person name="Letendre F."/>
            <person name="LeVine R."/>
            <person name="Lipovsky A."/>
            <person name="Liu X."/>
            <person name="Liu J."/>
            <person name="Liu S."/>
            <person name="Lokyitsang T."/>
            <person name="Lokyitsang Y."/>
            <person name="Lubonja R."/>
            <person name="Lui A."/>
            <person name="MacDonald P."/>
            <person name="Magnisalis V."/>
            <person name="Maru K."/>
            <person name="Matthews C."/>
            <person name="McCusker W."/>
            <person name="McDonough S."/>
            <person name="Mehta T."/>
            <person name="Meldrim J."/>
            <person name="Meneus L."/>
            <person name="Mihai O."/>
            <person name="Mihalev A."/>
            <person name="Mihova T."/>
            <person name="Mittelman R."/>
            <person name="Mlenga V."/>
            <person name="Montmayeur A."/>
            <person name="Mulrain L."/>
            <person name="Navidi A."/>
            <person name="Naylor J."/>
            <person name="Negash T."/>
            <person name="Nguyen T."/>
            <person name="Nguyen N."/>
            <person name="Nicol R."/>
            <person name="Norbu C."/>
            <person name="Norbu N."/>
            <person name="Novod N."/>
            <person name="O'Neill B."/>
            <person name="Osman S."/>
            <person name="Markiewicz E."/>
            <person name="Oyono O.L."/>
            <person name="Patti C."/>
            <person name="Phunkhang P."/>
            <person name="Pierre F."/>
            <person name="Priest M."/>
            <person name="Raghuraman S."/>
            <person name="Rege F."/>
            <person name="Reyes R."/>
            <person name="Rise C."/>
            <person name="Rogov P."/>
            <person name="Ross K."/>
            <person name="Ryan E."/>
            <person name="Settipalli S."/>
            <person name="Shea T."/>
            <person name="Sherpa N."/>
            <person name="Shi L."/>
            <person name="Shih D."/>
            <person name="Sparrow T."/>
            <person name="Spaulding J."/>
            <person name="Stalker J."/>
            <person name="Stange-Thomann N."/>
            <person name="Stavropoulos S."/>
            <person name="Stone C."/>
            <person name="Strader C."/>
            <person name="Tesfaye S."/>
            <person name="Thomson T."/>
            <person name="Thoulutsang Y."/>
            <person name="Thoulutsang D."/>
            <person name="Topham K."/>
            <person name="Topping I."/>
            <person name="Tsamla T."/>
            <person name="Vassiliev H."/>
            <person name="Vo A."/>
            <person name="Wangchuk T."/>
            <person name="Wangdi T."/>
            <person name="Weiand M."/>
            <person name="Wilkinson J."/>
            <person name="Wilson A."/>
            <person name="Yadav S."/>
            <person name="Young G."/>
            <person name="Yu Q."/>
            <person name="Zembek L."/>
            <person name="Zhong D."/>
            <person name="Zimmer A."/>
            <person name="Zwirko Z."/>
            <person name="Jaffe D.B."/>
            <person name="Alvarez P."/>
            <person name="Brockman W."/>
            <person name="Butler J."/>
            <person name="Chin C."/>
            <person name="Gnerre S."/>
            <person name="Grabherr M."/>
            <person name="Kleber M."/>
            <person name="Mauceli E."/>
            <person name="MacCallum I."/>
        </authorList>
    </citation>
    <scope>NUCLEOTIDE SEQUENCE [LARGE SCALE GENOMIC DNA]</scope>
    <source>
        <strain evidence="10">Tucson 14030-0811.24</strain>
    </source>
</reference>
<evidence type="ECO:0000259" key="8">
    <source>
        <dbReference type="SMART" id="SM00014"/>
    </source>
</evidence>
<keyword evidence="4 7" id="KW-1133">Transmembrane helix</keyword>
<organism evidence="9 10">
    <name type="scientific">Drosophila willistoni</name>
    <name type="common">Fruit fly</name>
    <dbReference type="NCBI Taxonomy" id="7260"/>
    <lineage>
        <taxon>Eukaryota</taxon>
        <taxon>Metazoa</taxon>
        <taxon>Ecdysozoa</taxon>
        <taxon>Arthropoda</taxon>
        <taxon>Hexapoda</taxon>
        <taxon>Insecta</taxon>
        <taxon>Pterygota</taxon>
        <taxon>Neoptera</taxon>
        <taxon>Endopterygota</taxon>
        <taxon>Diptera</taxon>
        <taxon>Brachycera</taxon>
        <taxon>Muscomorpha</taxon>
        <taxon>Ephydroidea</taxon>
        <taxon>Drosophilidae</taxon>
        <taxon>Drosophila</taxon>
        <taxon>Sophophora</taxon>
    </lineage>
</organism>
<feature type="transmembrane region" description="Helical" evidence="7">
    <location>
        <begin position="198"/>
        <end position="216"/>
    </location>
</feature>
<evidence type="ECO:0000256" key="2">
    <source>
        <dbReference type="ARBA" id="ARBA00008816"/>
    </source>
</evidence>
<evidence type="ECO:0000256" key="7">
    <source>
        <dbReference type="SAM" id="Phobius"/>
    </source>
</evidence>
<dbReference type="Gene3D" id="1.20.144.10">
    <property type="entry name" value="Phosphatidic acid phosphatase type 2/haloperoxidase"/>
    <property type="match status" value="1"/>
</dbReference>
<dbReference type="Pfam" id="PF01569">
    <property type="entry name" value="PAP2"/>
    <property type="match status" value="1"/>
</dbReference>
<dbReference type="PhylomeDB" id="B4MMA6"/>
<dbReference type="SMART" id="SM00014">
    <property type="entry name" value="acidPPc"/>
    <property type="match status" value="1"/>
</dbReference>
<evidence type="ECO:0000256" key="4">
    <source>
        <dbReference type="ARBA" id="ARBA00022989"/>
    </source>
</evidence>
<dbReference type="AlphaFoldDB" id="B4MMA6"/>
<dbReference type="HOGENOM" id="CLU_021458_3_2_1"/>
<evidence type="ECO:0000256" key="1">
    <source>
        <dbReference type="ARBA" id="ARBA00004141"/>
    </source>
</evidence>
<feature type="region of interest" description="Disordered" evidence="6">
    <location>
        <begin position="289"/>
        <end position="313"/>
    </location>
</feature>
<feature type="transmembrane region" description="Helical" evidence="7">
    <location>
        <begin position="54"/>
        <end position="77"/>
    </location>
</feature>
<evidence type="ECO:0000313" key="10">
    <source>
        <dbReference type="Proteomes" id="UP000007798"/>
    </source>
</evidence>
<dbReference type="PANTHER" id="PTHR10165">
    <property type="entry name" value="LIPID PHOSPHATE PHOSPHATASE"/>
    <property type="match status" value="1"/>
</dbReference>
<comment type="similarity">
    <text evidence="2">Belongs to the PA-phosphatase related phosphoesterase family.</text>
</comment>
<dbReference type="OMA" id="FKPCTRP"/>
<dbReference type="GO" id="GO:0046839">
    <property type="term" value="P:phospholipid dephosphorylation"/>
    <property type="evidence" value="ECO:0007669"/>
    <property type="project" value="TreeGrafter"/>
</dbReference>
<dbReference type="InParanoid" id="B4MMA6"/>
<dbReference type="GO" id="GO:0006644">
    <property type="term" value="P:phospholipid metabolic process"/>
    <property type="evidence" value="ECO:0007669"/>
    <property type="project" value="InterPro"/>
</dbReference>
<sequence>MSKYTKLARGICDLLIWAALSVASLLLHKFVRPFKRGFFCGDESLAYPLKEGTIGMMMLIGITLGVPTIVIIVVELFKQLPGSGLRDAKSRDLAGGAGGGNGKGGCRLVYRLGQLYKQAGCYLFGLAMLTFTTILSKLCIGRLRPHFFEVCQPMMPDGSNCHDPQNHGRYIDSYSCSNANVTDFQYQQLNQSFPSGHASMIMYAMLYLAIYLQAALSTRVSKLLKHLLQFLFVMFGWYVALSRITDYWHHWSDVLAGVVLGVLFAWLTSVYVADLFAFKRWSRGGYNNNNGNTLKKPQVSPKNSTKSQSNGATSSSSAAAAAAAAAGAPTLPAYTFGTLPYLTAHPHAAQAQYAQTYHNYGYVP</sequence>
<feature type="transmembrane region" description="Helical" evidence="7">
    <location>
        <begin position="254"/>
        <end position="273"/>
    </location>
</feature>
<comment type="subcellular location">
    <subcellularLocation>
        <location evidence="1">Membrane</location>
        <topology evidence="1">Multi-pass membrane protein</topology>
    </subcellularLocation>
</comment>
<dbReference type="GO" id="GO:0008195">
    <property type="term" value="F:phosphatidate phosphatase activity"/>
    <property type="evidence" value="ECO:0007669"/>
    <property type="project" value="TreeGrafter"/>
</dbReference>
<name>B4MMA6_DROWI</name>
<evidence type="ECO:0000313" key="9">
    <source>
        <dbReference type="EMBL" id="EDW73251.1"/>
    </source>
</evidence>
<dbReference type="PANTHER" id="PTHR10165:SF197">
    <property type="entry name" value="FI04477P-RELATED"/>
    <property type="match status" value="1"/>
</dbReference>
<evidence type="ECO:0000256" key="6">
    <source>
        <dbReference type="SAM" id="MobiDB-lite"/>
    </source>
</evidence>
<evidence type="ECO:0000256" key="5">
    <source>
        <dbReference type="ARBA" id="ARBA00023136"/>
    </source>
</evidence>
<feature type="compositionally biased region" description="Polar residues" evidence="6">
    <location>
        <begin position="289"/>
        <end position="310"/>
    </location>
</feature>
<keyword evidence="3 7" id="KW-0812">Transmembrane</keyword>
<dbReference type="InterPro" id="IPR036938">
    <property type="entry name" value="PAP2/HPO_sf"/>
</dbReference>
<gene>
    <name evidence="9" type="primary">Dwil\GK16759</name>
    <name evidence="9" type="ORF">Dwil_GK16759</name>
</gene>
<feature type="domain" description="Phosphatidic acid phosphatase type 2/haloperoxidase" evidence="8">
    <location>
        <begin position="119"/>
        <end position="269"/>
    </location>
</feature>
<dbReference type="OrthoDB" id="8907274at2759"/>
<dbReference type="eggNOG" id="KOG3030">
    <property type="taxonomic scope" value="Eukaryota"/>
</dbReference>
<dbReference type="FunCoup" id="B4MMA6">
    <property type="interactions" value="103"/>
</dbReference>
<proteinExistence type="inferred from homology"/>
<feature type="transmembrane region" description="Helical" evidence="7">
    <location>
        <begin position="121"/>
        <end position="143"/>
    </location>
</feature>
<keyword evidence="5 7" id="KW-0472">Membrane</keyword>